<gene>
    <name evidence="2" type="ORF">CYMTET_13550</name>
</gene>
<dbReference type="InterPro" id="IPR051223">
    <property type="entry name" value="Polycystin"/>
</dbReference>
<dbReference type="AlphaFoldDB" id="A0AAE0GHW0"/>
<feature type="transmembrane region" description="Helical" evidence="1">
    <location>
        <begin position="172"/>
        <end position="192"/>
    </location>
</feature>
<sequence>MQTYYNVSDADQVSLDKGIPRPFAPRELHGSSGGQAYFVDVAVGANRAQEMYVFLDEGHLLDDAVFEVESYLFTYNSDHQKWSVVTLKWSRPTGGEWEVAAEVQILYTRDWRITDWDSAVWAMLHAMWVLVSIWVFLDTIGQLRPALLKKMHKTQHLRAALRLHLLSIERTLALLGAIMQLVVVALFASYHIQAGSLSVEDEYDISHNLYWGANFFFPTRKGDNVQGGADGNDTLSSHAASDGGLGVVEPAWALPEDNSGLDGYMQTWYKLSSLSQLYSIVFLLQALRTFIMISRVLVALDKQQRLGIYIKSLRAISIEILQTVVFFTTWLFYTMLIHIEFGPHFQTASTLTDTLHFTSLLAFVGEYKGLRQSNLQASAFQELKQELYLFSFAFVYVIVLSNFYLAIICDKLLEKWKESKSAQTLPQDLVMFYRNRKNVKVLKKWPKMERIETVLKFPLEFNSAWDSKFKQVNSFRGARISSIETSSRTISVAGDLLTASKLTQVLDVLFDLIARTRVGTRNLAEDEGGVWTSKTSLYKTQERDRATKLPWLAEVIVEKLSSIAKDENTGDGAKTESVENEAIPTMKLHLEKALKLQAQAQLLLASRFKQAQEIMSITDIYRAKHGFPAQVLLYCYDYPDHGIVGRMGREDDVEAAHWMDEEVGVVMGPASGFEGEGVWTEEEWKDFRDMLQQRKSFMSTSATDLPGYSGDMGKFDIPYSFRNGR</sequence>
<keyword evidence="3" id="KW-1185">Reference proteome</keyword>
<proteinExistence type="predicted"/>
<keyword evidence="1" id="KW-0812">Transmembrane</keyword>
<dbReference type="EMBL" id="LGRX02005397">
    <property type="protein sequence ID" value="KAK3278519.1"/>
    <property type="molecule type" value="Genomic_DNA"/>
</dbReference>
<evidence type="ECO:0008006" key="4">
    <source>
        <dbReference type="Google" id="ProtNLM"/>
    </source>
</evidence>
<dbReference type="Proteomes" id="UP001190700">
    <property type="component" value="Unassembled WGS sequence"/>
</dbReference>
<feature type="transmembrane region" description="Helical" evidence="1">
    <location>
        <begin position="119"/>
        <end position="141"/>
    </location>
</feature>
<keyword evidence="1" id="KW-0472">Membrane</keyword>
<feature type="transmembrane region" description="Helical" evidence="1">
    <location>
        <begin position="277"/>
        <end position="300"/>
    </location>
</feature>
<accession>A0AAE0GHW0</accession>
<evidence type="ECO:0000256" key="1">
    <source>
        <dbReference type="SAM" id="Phobius"/>
    </source>
</evidence>
<organism evidence="2 3">
    <name type="scientific">Cymbomonas tetramitiformis</name>
    <dbReference type="NCBI Taxonomy" id="36881"/>
    <lineage>
        <taxon>Eukaryota</taxon>
        <taxon>Viridiplantae</taxon>
        <taxon>Chlorophyta</taxon>
        <taxon>Pyramimonadophyceae</taxon>
        <taxon>Pyramimonadales</taxon>
        <taxon>Pyramimonadaceae</taxon>
        <taxon>Cymbomonas</taxon>
    </lineage>
</organism>
<name>A0AAE0GHW0_9CHLO</name>
<dbReference type="PANTHER" id="PTHR10877:SF183">
    <property type="entry name" value="AT14535P-RELATED"/>
    <property type="match status" value="1"/>
</dbReference>
<reference evidence="2 3" key="1">
    <citation type="journal article" date="2015" name="Genome Biol. Evol.">
        <title>Comparative Genomics of a Bacterivorous Green Alga Reveals Evolutionary Causalities and Consequences of Phago-Mixotrophic Mode of Nutrition.</title>
        <authorList>
            <person name="Burns J.A."/>
            <person name="Paasch A."/>
            <person name="Narechania A."/>
            <person name="Kim E."/>
        </authorList>
    </citation>
    <scope>NUCLEOTIDE SEQUENCE [LARGE SCALE GENOMIC DNA]</scope>
    <source>
        <strain evidence="2 3">PLY_AMNH</strain>
    </source>
</reference>
<comment type="caution">
    <text evidence="2">The sequence shown here is derived from an EMBL/GenBank/DDBJ whole genome shotgun (WGS) entry which is preliminary data.</text>
</comment>
<feature type="transmembrane region" description="Helical" evidence="1">
    <location>
        <begin position="387"/>
        <end position="407"/>
    </location>
</feature>
<dbReference type="PANTHER" id="PTHR10877">
    <property type="entry name" value="POLYCYSTIN FAMILY MEMBER"/>
    <property type="match status" value="1"/>
</dbReference>
<keyword evidence="1" id="KW-1133">Transmembrane helix</keyword>
<evidence type="ECO:0000313" key="3">
    <source>
        <dbReference type="Proteomes" id="UP001190700"/>
    </source>
</evidence>
<protein>
    <recommendedName>
        <fullName evidence="4">Polycystin cation channel PKD1/PKD2 domain-containing protein</fullName>
    </recommendedName>
</protein>
<evidence type="ECO:0000313" key="2">
    <source>
        <dbReference type="EMBL" id="KAK3278519.1"/>
    </source>
</evidence>
<feature type="transmembrane region" description="Helical" evidence="1">
    <location>
        <begin position="312"/>
        <end position="333"/>
    </location>
</feature>